<name>A0A7N4PF48_SARHA</name>
<evidence type="ECO:0000313" key="1">
    <source>
        <dbReference type="Ensembl" id="ENSSHAP00000037426.1"/>
    </source>
</evidence>
<reference evidence="1" key="2">
    <citation type="submission" date="2025-08" db="UniProtKB">
        <authorList>
            <consortium name="Ensembl"/>
        </authorList>
    </citation>
    <scope>IDENTIFICATION</scope>
</reference>
<reference evidence="1" key="3">
    <citation type="submission" date="2025-09" db="UniProtKB">
        <authorList>
            <consortium name="Ensembl"/>
        </authorList>
    </citation>
    <scope>IDENTIFICATION</scope>
</reference>
<dbReference type="Proteomes" id="UP000007648">
    <property type="component" value="Unassembled WGS sequence"/>
</dbReference>
<dbReference type="GeneTree" id="ENSGT00860000135888"/>
<dbReference type="AlphaFoldDB" id="A0A7N4PF48"/>
<sequence length="65" mass="7525">MFDCWRFILCKKTGSSHCSSPSIQTNEVKEEETEHQIDVSDVICLVHDKQQVTPLATNIIRYWGK</sequence>
<dbReference type="Ensembl" id="ENSSHAT00000036724.1">
    <property type="protein sequence ID" value="ENSSHAP00000037426.1"/>
    <property type="gene ID" value="ENSSHAG00000030369.1"/>
</dbReference>
<keyword evidence="2" id="KW-1185">Reference proteome</keyword>
<dbReference type="InParanoid" id="A0A7N4PF48"/>
<organism evidence="1 2">
    <name type="scientific">Sarcophilus harrisii</name>
    <name type="common">Tasmanian devil</name>
    <name type="synonym">Sarcophilus laniarius</name>
    <dbReference type="NCBI Taxonomy" id="9305"/>
    <lineage>
        <taxon>Eukaryota</taxon>
        <taxon>Metazoa</taxon>
        <taxon>Chordata</taxon>
        <taxon>Craniata</taxon>
        <taxon>Vertebrata</taxon>
        <taxon>Euteleostomi</taxon>
        <taxon>Mammalia</taxon>
        <taxon>Metatheria</taxon>
        <taxon>Dasyuromorphia</taxon>
        <taxon>Dasyuridae</taxon>
        <taxon>Sarcophilus</taxon>
    </lineage>
</organism>
<accession>A0A7N4PF48</accession>
<proteinExistence type="predicted"/>
<reference evidence="1 2" key="1">
    <citation type="journal article" date="2011" name="Proc. Natl. Acad. Sci. U.S.A.">
        <title>Genetic diversity and population structure of the endangered marsupial Sarcophilus harrisii (Tasmanian devil).</title>
        <authorList>
            <person name="Miller W."/>
            <person name="Hayes V.M."/>
            <person name="Ratan A."/>
            <person name="Petersen D.C."/>
            <person name="Wittekindt N.E."/>
            <person name="Miller J."/>
            <person name="Walenz B."/>
            <person name="Knight J."/>
            <person name="Qi J."/>
            <person name="Zhao F."/>
            <person name="Wang Q."/>
            <person name="Bedoya-Reina O.C."/>
            <person name="Katiyar N."/>
            <person name="Tomsho L.P."/>
            <person name="Kasson L.M."/>
            <person name="Hardie R.A."/>
            <person name="Woodbridge P."/>
            <person name="Tindall E.A."/>
            <person name="Bertelsen M.F."/>
            <person name="Dixon D."/>
            <person name="Pyecroft S."/>
            <person name="Helgen K.M."/>
            <person name="Lesk A.M."/>
            <person name="Pringle T.H."/>
            <person name="Patterson N."/>
            <person name="Zhang Y."/>
            <person name="Kreiss A."/>
            <person name="Woods G.M."/>
            <person name="Jones M.E."/>
            <person name="Schuster S.C."/>
        </authorList>
    </citation>
    <scope>NUCLEOTIDE SEQUENCE [LARGE SCALE GENOMIC DNA]</scope>
</reference>
<evidence type="ECO:0000313" key="2">
    <source>
        <dbReference type="Proteomes" id="UP000007648"/>
    </source>
</evidence>
<protein>
    <submittedName>
        <fullName evidence="1">Uncharacterized protein</fullName>
    </submittedName>
</protein>